<dbReference type="EMBL" id="OZ034815">
    <property type="protein sequence ID" value="CAL1371672.1"/>
    <property type="molecule type" value="Genomic_DNA"/>
</dbReference>
<evidence type="ECO:0000313" key="4">
    <source>
        <dbReference type="Proteomes" id="UP001497516"/>
    </source>
</evidence>
<evidence type="ECO:0000259" key="2">
    <source>
        <dbReference type="Pfam" id="PF24626"/>
    </source>
</evidence>
<feature type="chain" id="PRO_5043483381" description="Tf2-1-like SH3-like domain-containing protein" evidence="1">
    <location>
        <begin position="20"/>
        <end position="111"/>
    </location>
</feature>
<keyword evidence="1" id="KW-0732">Signal</keyword>
<keyword evidence="4" id="KW-1185">Reference proteome</keyword>
<feature type="domain" description="Tf2-1-like SH3-like" evidence="2">
    <location>
        <begin position="26"/>
        <end position="66"/>
    </location>
</feature>
<organism evidence="3 4">
    <name type="scientific">Linum trigynum</name>
    <dbReference type="NCBI Taxonomy" id="586398"/>
    <lineage>
        <taxon>Eukaryota</taxon>
        <taxon>Viridiplantae</taxon>
        <taxon>Streptophyta</taxon>
        <taxon>Embryophyta</taxon>
        <taxon>Tracheophyta</taxon>
        <taxon>Spermatophyta</taxon>
        <taxon>Magnoliopsida</taxon>
        <taxon>eudicotyledons</taxon>
        <taxon>Gunneridae</taxon>
        <taxon>Pentapetalae</taxon>
        <taxon>rosids</taxon>
        <taxon>fabids</taxon>
        <taxon>Malpighiales</taxon>
        <taxon>Linaceae</taxon>
        <taxon>Linum</taxon>
    </lineage>
</organism>
<dbReference type="Pfam" id="PF24626">
    <property type="entry name" value="SH3_Tf2-1"/>
    <property type="match status" value="1"/>
</dbReference>
<accession>A0AAV2DE39</accession>
<reference evidence="3 4" key="1">
    <citation type="submission" date="2024-04" db="EMBL/GenBank/DDBJ databases">
        <authorList>
            <person name="Fracassetti M."/>
        </authorList>
    </citation>
    <scope>NUCLEOTIDE SEQUENCE [LARGE SCALE GENOMIC DNA]</scope>
</reference>
<sequence>MTGFTFVHSLIARVQLWCAMEISWKLDRYFGPYQVLDKIRVVAYKLALPPSSKIHLVFYVSQLKLCKSTMPPVALQPPEQDTNGFLKLAPTHILAKRFVNHDNRALTQVLV</sequence>
<proteinExistence type="predicted"/>
<dbReference type="InterPro" id="IPR056924">
    <property type="entry name" value="SH3_Tf2-1"/>
</dbReference>
<protein>
    <recommendedName>
        <fullName evidence="2">Tf2-1-like SH3-like domain-containing protein</fullName>
    </recommendedName>
</protein>
<dbReference type="PANTHER" id="PTHR46148:SF54">
    <property type="entry name" value="RETROTRANSPOSON-LIKE PROTEIN"/>
    <property type="match status" value="1"/>
</dbReference>
<feature type="signal peptide" evidence="1">
    <location>
        <begin position="1"/>
        <end position="19"/>
    </location>
</feature>
<dbReference type="AlphaFoldDB" id="A0AAV2DE39"/>
<name>A0AAV2DE39_9ROSI</name>
<dbReference type="PANTHER" id="PTHR46148">
    <property type="entry name" value="CHROMO DOMAIN-CONTAINING PROTEIN"/>
    <property type="match status" value="1"/>
</dbReference>
<dbReference type="Proteomes" id="UP001497516">
    <property type="component" value="Chromosome 2"/>
</dbReference>
<gene>
    <name evidence="3" type="ORF">LTRI10_LOCUS13723</name>
</gene>
<evidence type="ECO:0000256" key="1">
    <source>
        <dbReference type="SAM" id="SignalP"/>
    </source>
</evidence>
<evidence type="ECO:0000313" key="3">
    <source>
        <dbReference type="EMBL" id="CAL1371672.1"/>
    </source>
</evidence>